<dbReference type="Proteomes" id="UP000692954">
    <property type="component" value="Unassembled WGS sequence"/>
</dbReference>
<evidence type="ECO:0000313" key="1">
    <source>
        <dbReference type="EMBL" id="CAD8120990.1"/>
    </source>
</evidence>
<dbReference type="AlphaFoldDB" id="A0A8S1R317"/>
<accession>A0A8S1R317</accession>
<dbReference type="OrthoDB" id="10262892at2759"/>
<dbReference type="EMBL" id="CAJJDN010000129">
    <property type="protein sequence ID" value="CAD8120990.1"/>
    <property type="molecule type" value="Genomic_DNA"/>
</dbReference>
<gene>
    <name evidence="1" type="ORF">PSON_ATCC_30995.1.T1290086</name>
</gene>
<keyword evidence="2" id="KW-1185">Reference proteome</keyword>
<name>A0A8S1R317_9CILI</name>
<evidence type="ECO:0000313" key="2">
    <source>
        <dbReference type="Proteomes" id="UP000692954"/>
    </source>
</evidence>
<comment type="caution">
    <text evidence="1">The sequence shown here is derived from an EMBL/GenBank/DDBJ whole genome shotgun (WGS) entry which is preliminary data.</text>
</comment>
<organism evidence="1 2">
    <name type="scientific">Paramecium sonneborni</name>
    <dbReference type="NCBI Taxonomy" id="65129"/>
    <lineage>
        <taxon>Eukaryota</taxon>
        <taxon>Sar</taxon>
        <taxon>Alveolata</taxon>
        <taxon>Ciliophora</taxon>
        <taxon>Intramacronucleata</taxon>
        <taxon>Oligohymenophorea</taxon>
        <taxon>Peniculida</taxon>
        <taxon>Parameciidae</taxon>
        <taxon>Paramecium</taxon>
    </lineage>
</organism>
<sequence>MHRFSLNFEDKKLEDQFQNEKLQKIRKPVYYATFIFFVLNGMKAILEFIRGTRFQSEINVGFITVQAIMAIMVLKNQQYIKQALVVTNIMSGFLQMNFNEEATAKQEFYSFGNSYALFQAIGYFISDFRDGVIQALSHLTTKIIITSIHSYKVDPLCTSLAITSTIFIVLTIYVSDFNYRKQFLSNISDNVWDKQLPFLIKKPYIKFTHKNTYFNITSCNQIQKFAGYKTDYCYGCNAREFLSETKINNVSLLNKLLSDSVLFNTDIEAHLKCSRFNIRVCMYGFEKMNRIVILEKVMTKEKVKQFSYEFRKDLVQTLKQGSTKFQFLLFYNWGIQSCLLINNMQIKQVSLLDIISKLNKTYRRYLSPLRIITSKKSKLQIRTYSNLIKIYFFQIYHLLILTQPRSQDKIDAFVKENEEYIEFHLQLKAMREFCVLYSKNIFTQQIERVILWERLKNDLRIQFSKQISFK</sequence>
<protein>
    <submittedName>
        <fullName evidence="1">Uncharacterized protein</fullName>
    </submittedName>
</protein>
<reference evidence="1" key="1">
    <citation type="submission" date="2021-01" db="EMBL/GenBank/DDBJ databases">
        <authorList>
            <consortium name="Genoscope - CEA"/>
            <person name="William W."/>
        </authorList>
    </citation>
    <scope>NUCLEOTIDE SEQUENCE</scope>
</reference>
<proteinExistence type="predicted"/>